<evidence type="ECO:0000313" key="7">
    <source>
        <dbReference type="Proteomes" id="UP001596270"/>
    </source>
</evidence>
<dbReference type="PANTHER" id="PTHR30126:SF77">
    <property type="entry name" value="TRANSCRIPTIONAL REGULATORY PROTEIN"/>
    <property type="match status" value="1"/>
</dbReference>
<dbReference type="InterPro" id="IPR005119">
    <property type="entry name" value="LysR_subst-bd"/>
</dbReference>
<proteinExistence type="inferred from homology"/>
<evidence type="ECO:0000259" key="5">
    <source>
        <dbReference type="PROSITE" id="PS50931"/>
    </source>
</evidence>
<dbReference type="Pfam" id="PF03466">
    <property type="entry name" value="LysR_substrate"/>
    <property type="match status" value="1"/>
</dbReference>
<gene>
    <name evidence="6" type="ORF">ACFQND_09730</name>
</gene>
<sequence length="306" mass="33999">MRLLDMTTFAVLVRNRHFGRTAEEMNTTQPAVSSRLAAMEAELGCRLIHRAGSEFRLTPEGEQVLVAFQGVLRSMDLLKASLKNPQHEANVVVRIGAIDSVIATWMPDMVESLHLRMPNLKVELTVESTKRLIYGMNKGEFDLIFAVDPAIGDGFRSFVSCVWQMIWAASPKIVDPDRIHSVDELANMPIITFPKNTPPYRQIAPYFQDEQVLASKLTSSNSLFAIIKMCMDGLGVAAIPSVVIERELGSGLLNPMQVAKRFPPLPIIATYQSSTEQEIILRVVSQAQESARKFCGRVNPSTAWLA</sequence>
<dbReference type="PANTHER" id="PTHR30126">
    <property type="entry name" value="HTH-TYPE TRANSCRIPTIONAL REGULATOR"/>
    <property type="match status" value="1"/>
</dbReference>
<organism evidence="6 7">
    <name type="scientific">Polaromonas aquatica</name>
    <dbReference type="NCBI Taxonomy" id="332657"/>
    <lineage>
        <taxon>Bacteria</taxon>
        <taxon>Pseudomonadati</taxon>
        <taxon>Pseudomonadota</taxon>
        <taxon>Betaproteobacteria</taxon>
        <taxon>Burkholderiales</taxon>
        <taxon>Comamonadaceae</taxon>
        <taxon>Polaromonas</taxon>
    </lineage>
</organism>
<dbReference type="Pfam" id="PF00126">
    <property type="entry name" value="HTH_1"/>
    <property type="match status" value="1"/>
</dbReference>
<keyword evidence="7" id="KW-1185">Reference proteome</keyword>
<dbReference type="InterPro" id="IPR036388">
    <property type="entry name" value="WH-like_DNA-bd_sf"/>
</dbReference>
<dbReference type="SUPFAM" id="SSF46785">
    <property type="entry name" value="Winged helix' DNA-binding domain"/>
    <property type="match status" value="1"/>
</dbReference>
<evidence type="ECO:0000256" key="2">
    <source>
        <dbReference type="ARBA" id="ARBA00023015"/>
    </source>
</evidence>
<evidence type="ECO:0000256" key="1">
    <source>
        <dbReference type="ARBA" id="ARBA00009437"/>
    </source>
</evidence>
<dbReference type="InterPro" id="IPR036390">
    <property type="entry name" value="WH_DNA-bd_sf"/>
</dbReference>
<keyword evidence="3" id="KW-0238">DNA-binding</keyword>
<dbReference type="Gene3D" id="1.10.10.10">
    <property type="entry name" value="Winged helix-like DNA-binding domain superfamily/Winged helix DNA-binding domain"/>
    <property type="match status" value="1"/>
</dbReference>
<feature type="domain" description="HTH lysR-type" evidence="5">
    <location>
        <begin position="1"/>
        <end position="58"/>
    </location>
</feature>
<name>A0ABW1TX77_9BURK</name>
<dbReference type="PROSITE" id="PS50931">
    <property type="entry name" value="HTH_LYSR"/>
    <property type="match status" value="1"/>
</dbReference>
<dbReference type="InterPro" id="IPR000847">
    <property type="entry name" value="LysR_HTH_N"/>
</dbReference>
<evidence type="ECO:0000256" key="3">
    <source>
        <dbReference type="ARBA" id="ARBA00023125"/>
    </source>
</evidence>
<dbReference type="RefSeq" id="WP_371437129.1">
    <property type="nucleotide sequence ID" value="NZ_JBHSRS010000018.1"/>
</dbReference>
<comment type="similarity">
    <text evidence="1">Belongs to the LysR transcriptional regulatory family.</text>
</comment>
<protein>
    <submittedName>
        <fullName evidence="6">LysR family transcriptional regulator</fullName>
    </submittedName>
</protein>
<evidence type="ECO:0000256" key="4">
    <source>
        <dbReference type="ARBA" id="ARBA00023163"/>
    </source>
</evidence>
<evidence type="ECO:0000313" key="6">
    <source>
        <dbReference type="EMBL" id="MFC6281510.1"/>
    </source>
</evidence>
<dbReference type="Proteomes" id="UP001596270">
    <property type="component" value="Unassembled WGS sequence"/>
</dbReference>
<keyword evidence="2" id="KW-0805">Transcription regulation</keyword>
<dbReference type="CDD" id="cd05466">
    <property type="entry name" value="PBP2_LTTR_substrate"/>
    <property type="match status" value="1"/>
</dbReference>
<dbReference type="PRINTS" id="PR00039">
    <property type="entry name" value="HTHLYSR"/>
</dbReference>
<accession>A0ABW1TX77</accession>
<dbReference type="EMBL" id="JBHSRS010000018">
    <property type="protein sequence ID" value="MFC6281510.1"/>
    <property type="molecule type" value="Genomic_DNA"/>
</dbReference>
<reference evidence="7" key="1">
    <citation type="journal article" date="2019" name="Int. J. Syst. Evol. Microbiol.">
        <title>The Global Catalogue of Microorganisms (GCM) 10K type strain sequencing project: providing services to taxonomists for standard genome sequencing and annotation.</title>
        <authorList>
            <consortium name="The Broad Institute Genomics Platform"/>
            <consortium name="The Broad Institute Genome Sequencing Center for Infectious Disease"/>
            <person name="Wu L."/>
            <person name="Ma J."/>
        </authorList>
    </citation>
    <scope>NUCLEOTIDE SEQUENCE [LARGE SCALE GENOMIC DNA]</scope>
    <source>
        <strain evidence="7">CCUG 39402</strain>
    </source>
</reference>
<comment type="caution">
    <text evidence="6">The sequence shown here is derived from an EMBL/GenBank/DDBJ whole genome shotgun (WGS) entry which is preliminary data.</text>
</comment>
<keyword evidence="4" id="KW-0804">Transcription</keyword>
<dbReference type="SUPFAM" id="SSF53850">
    <property type="entry name" value="Periplasmic binding protein-like II"/>
    <property type="match status" value="1"/>
</dbReference>
<dbReference type="Gene3D" id="3.40.190.10">
    <property type="entry name" value="Periplasmic binding protein-like II"/>
    <property type="match status" value="2"/>
</dbReference>